<evidence type="ECO:0000256" key="2">
    <source>
        <dbReference type="ARBA" id="ARBA00022676"/>
    </source>
</evidence>
<organism evidence="10 11">
    <name type="scientific">Rotaria magnacalcarata</name>
    <dbReference type="NCBI Taxonomy" id="392030"/>
    <lineage>
        <taxon>Eukaryota</taxon>
        <taxon>Metazoa</taxon>
        <taxon>Spiralia</taxon>
        <taxon>Gnathifera</taxon>
        <taxon>Rotifera</taxon>
        <taxon>Eurotatoria</taxon>
        <taxon>Bdelloidea</taxon>
        <taxon>Philodinida</taxon>
        <taxon>Philodinidae</taxon>
        <taxon>Rotaria</taxon>
    </lineage>
</organism>
<name>A0A815I312_9BILA</name>
<keyword evidence="5" id="KW-0539">Nucleus</keyword>
<comment type="caution">
    <text evidence="10">The sequence shown here is derived from an EMBL/GenBank/DDBJ whole genome shotgun (WGS) entry which is preliminary data.</text>
</comment>
<evidence type="ECO:0000256" key="7">
    <source>
        <dbReference type="SAM" id="MobiDB-lite"/>
    </source>
</evidence>
<evidence type="ECO:0000313" key="11">
    <source>
        <dbReference type="Proteomes" id="UP000663855"/>
    </source>
</evidence>
<evidence type="ECO:0000313" key="10">
    <source>
        <dbReference type="EMBL" id="CAF1362130.1"/>
    </source>
</evidence>
<reference evidence="10" key="1">
    <citation type="submission" date="2021-02" db="EMBL/GenBank/DDBJ databases">
        <authorList>
            <person name="Nowell W R."/>
        </authorList>
    </citation>
    <scope>NUCLEOTIDE SEQUENCE</scope>
</reference>
<feature type="domain" description="Macro" evidence="9">
    <location>
        <begin position="1006"/>
        <end position="1185"/>
    </location>
</feature>
<feature type="domain" description="C3H1-type" evidence="8">
    <location>
        <begin position="72"/>
        <end position="99"/>
    </location>
</feature>
<evidence type="ECO:0000259" key="9">
    <source>
        <dbReference type="PROSITE" id="PS51154"/>
    </source>
</evidence>
<dbReference type="GO" id="GO:0008270">
    <property type="term" value="F:zinc ion binding"/>
    <property type="evidence" value="ECO:0007669"/>
    <property type="project" value="UniProtKB-KW"/>
</dbReference>
<dbReference type="GO" id="GO:0003714">
    <property type="term" value="F:transcription corepressor activity"/>
    <property type="evidence" value="ECO:0007669"/>
    <property type="project" value="TreeGrafter"/>
</dbReference>
<dbReference type="AlphaFoldDB" id="A0A815I312"/>
<dbReference type="Pfam" id="PF01661">
    <property type="entry name" value="Macro"/>
    <property type="match status" value="1"/>
</dbReference>
<dbReference type="InterPro" id="IPR002589">
    <property type="entry name" value="Macro_dom"/>
</dbReference>
<dbReference type="InterPro" id="IPR043472">
    <property type="entry name" value="Macro_dom-like"/>
</dbReference>
<comment type="subcellular location">
    <subcellularLocation>
        <location evidence="1">Nucleus</location>
    </subcellularLocation>
</comment>
<dbReference type="GO" id="GO:0010629">
    <property type="term" value="P:negative regulation of gene expression"/>
    <property type="evidence" value="ECO:0007669"/>
    <property type="project" value="TreeGrafter"/>
</dbReference>
<dbReference type="GO" id="GO:0005634">
    <property type="term" value="C:nucleus"/>
    <property type="evidence" value="ECO:0007669"/>
    <property type="project" value="UniProtKB-SubCell"/>
</dbReference>
<feature type="compositionally biased region" description="Polar residues" evidence="7">
    <location>
        <begin position="171"/>
        <end position="182"/>
    </location>
</feature>
<feature type="region of interest" description="Disordered" evidence="7">
    <location>
        <begin position="159"/>
        <end position="195"/>
    </location>
</feature>
<keyword evidence="6" id="KW-0479">Metal-binding</keyword>
<feature type="zinc finger region" description="C3H1-type" evidence="6">
    <location>
        <begin position="72"/>
        <end position="99"/>
    </location>
</feature>
<dbReference type="Gene3D" id="3.40.220.10">
    <property type="entry name" value="Leucine Aminopeptidase, subunit E, domain 1"/>
    <property type="match status" value="1"/>
</dbReference>
<dbReference type="PANTHER" id="PTHR14453:SF67">
    <property type="entry name" value="POLY [ADP-RIBOSE] POLYMERASE"/>
    <property type="match status" value="1"/>
</dbReference>
<dbReference type="PROSITE" id="PS50103">
    <property type="entry name" value="ZF_C3H1"/>
    <property type="match status" value="1"/>
</dbReference>
<dbReference type="Proteomes" id="UP000663855">
    <property type="component" value="Unassembled WGS sequence"/>
</dbReference>
<dbReference type="GO" id="GO:0016757">
    <property type="term" value="F:glycosyltransferase activity"/>
    <property type="evidence" value="ECO:0007669"/>
    <property type="project" value="UniProtKB-KW"/>
</dbReference>
<protein>
    <recommendedName>
        <fullName evidence="12">Macro domain-containing protein</fullName>
    </recommendedName>
</protein>
<dbReference type="InterPro" id="IPR052056">
    <property type="entry name" value="Mono-ARTD/PARP"/>
</dbReference>
<proteinExistence type="predicted"/>
<gene>
    <name evidence="10" type="ORF">CJN711_LOCUS19993</name>
</gene>
<keyword evidence="6" id="KW-0863">Zinc-finger</keyword>
<dbReference type="PROSITE" id="PS51154">
    <property type="entry name" value="MACRO"/>
    <property type="match status" value="1"/>
</dbReference>
<accession>A0A815I312</accession>
<dbReference type="GO" id="GO:0005737">
    <property type="term" value="C:cytoplasm"/>
    <property type="evidence" value="ECO:0007669"/>
    <property type="project" value="TreeGrafter"/>
</dbReference>
<keyword evidence="3" id="KW-0808">Transferase</keyword>
<evidence type="ECO:0000256" key="5">
    <source>
        <dbReference type="ARBA" id="ARBA00023242"/>
    </source>
</evidence>
<dbReference type="InterPro" id="IPR000571">
    <property type="entry name" value="Znf_CCCH"/>
</dbReference>
<evidence type="ECO:0000256" key="6">
    <source>
        <dbReference type="PROSITE-ProRule" id="PRU00723"/>
    </source>
</evidence>
<dbReference type="SUPFAM" id="SSF52949">
    <property type="entry name" value="Macro domain-like"/>
    <property type="match status" value="1"/>
</dbReference>
<evidence type="ECO:0000256" key="3">
    <source>
        <dbReference type="ARBA" id="ARBA00022679"/>
    </source>
</evidence>
<keyword evidence="4" id="KW-0520">NAD</keyword>
<evidence type="ECO:0000259" key="8">
    <source>
        <dbReference type="PROSITE" id="PS50103"/>
    </source>
</evidence>
<evidence type="ECO:0008006" key="12">
    <source>
        <dbReference type="Google" id="ProtNLM"/>
    </source>
</evidence>
<dbReference type="EMBL" id="CAJNOV010009382">
    <property type="protein sequence ID" value="CAF1362130.1"/>
    <property type="molecule type" value="Genomic_DNA"/>
</dbReference>
<feature type="region of interest" description="Disordered" evidence="7">
    <location>
        <begin position="611"/>
        <end position="664"/>
    </location>
</feature>
<dbReference type="PANTHER" id="PTHR14453">
    <property type="entry name" value="PARP/ZINC FINGER CCCH TYPE DOMAIN CONTAINING PROTEIN"/>
    <property type="match status" value="1"/>
</dbReference>
<keyword evidence="6" id="KW-0862">Zinc</keyword>
<evidence type="ECO:0000256" key="1">
    <source>
        <dbReference type="ARBA" id="ARBA00004123"/>
    </source>
</evidence>
<sequence length="1232" mass="140316">MAFALNLPNEILSVFDNLHRKEMRSNDLHRILNNRNIQISMDEIIQIVRSSSLSNLFNVQSLSNDSYVIQLSPKLTLCEYFLRKGCRNKMQCTKLHVCRFISHAFNRPLDKPCYYPHKLSQHSHNVLLLKQFNYDALDEDILLHLLRLHYTITSQQSRAENQINSNQQSSFQPSRFHSNDSQAKGPICPPTPTSQLNKPSVLTDNVIEGQLDISIPSQQDANDIDLEIVELILAGKDIIIEQILSNQTSNEFYRRYTIQLKTKQIIDNILQNEPIIMYNNIPMKMKRTMRQKDKCIFALKFDTDQKIDNTRLNLYVKMLVGKVHSNVFDMTNDDSDEQLHLIRCDEPIDFEHLHQTHKAKNILQGYHVTVIEVYEAEALAVSFVNRSLHQSMTLSRLRQWIGEHRWQQDVFACLCIQNGTNAEIELMSPEVTSKWLSEASRIEKDLSLVIHPIIDFIRPPEKKEEEQDEEIINLLAKTKLSPSISPSSSIGDSQKAENDLTSYPVKPDWRIVLTHPTFGDEYKKYIRENLNIPVQITGSSIQLPNAQIRKEFARYTNMFIQKFIFHEVSNLDGAQVKIIKSNYTRMAHKWQQNTNITLIAARRDTMGELFPSLSLPNQQKKKPRTTPAFTYRPPSTPRKQEQQSTPLIAEQPRHESPTTQIKSNKDQIQTLSYPIENSVYFPFFSSTNSFPGRLNTYLSNSFNIKLDIKPVSSTKIVLELIGQPKDVSDARPVLTSLFASLKTKIYSDSNSSCKFSIPDLYRVVQLRLDKCSIVSSCSFSTRNDGVLLVRYFADHPQFGVDEKEIDDVVQRSLFNISYPVETTSKKLGIKFEELEKKIKQRTDYGENICCLYKYQKGSTDQTRLISIHLCGTESVVRELYQEFKKISDEYLPIPCNIQLNSDQVNFLLTVYLGDLIEFEKQNETDGVDLRSKLKNEPASQFIAPKYLHAKIKLFILEMSQLKVLSKEIKCAKQLIHKKKDELYELALKSRCLLSITLSPQATAFRRMAPTISKVSSETINISNGDLTTERADVLVVCSSSAKLCGSVIRAAGKQVEQELNEIDLTKNATDTSVGNLKQAKRLLFLPWTPPASFLSNQDTDVLRQSISAFVKQAIQFTIQGKFKSIAFPAIGCGGFGIQPDIIAKTMINAVREELTADPTNQLVVTFAVQQAHVYDVFNATLKGAPIGDGIRSHSLSDQEKFTITLTTSNSHIQTANNLLTTIENVLVPSFSS</sequence>
<feature type="compositionally biased region" description="Low complexity" evidence="7">
    <location>
        <begin position="161"/>
        <end position="170"/>
    </location>
</feature>
<evidence type="ECO:0000256" key="4">
    <source>
        <dbReference type="ARBA" id="ARBA00023027"/>
    </source>
</evidence>
<keyword evidence="2" id="KW-0328">Glycosyltransferase</keyword>